<dbReference type="AlphaFoldDB" id="A0A975D8K6"/>
<dbReference type="SUPFAM" id="SSF47240">
    <property type="entry name" value="Ferritin-like"/>
    <property type="match status" value="1"/>
</dbReference>
<dbReference type="RefSeq" id="WP_208634514.1">
    <property type="nucleotide sequence ID" value="NZ_CP059320.1"/>
</dbReference>
<dbReference type="PIRSF" id="PIRSF000040">
    <property type="entry name" value="MMOH_comp"/>
    <property type="match status" value="1"/>
</dbReference>
<dbReference type="InterPro" id="IPR003430">
    <property type="entry name" value="Phenol_Hydrox"/>
</dbReference>
<evidence type="ECO:0000256" key="2">
    <source>
        <dbReference type="ARBA" id="ARBA00023033"/>
    </source>
</evidence>
<protein>
    <submittedName>
        <fullName evidence="3">Phenol hydroxylase</fullName>
    </submittedName>
</protein>
<evidence type="ECO:0000256" key="1">
    <source>
        <dbReference type="ARBA" id="ARBA00023002"/>
    </source>
</evidence>
<geneLocation type="plasmid" evidence="3 4">
    <name>pIBU218</name>
</geneLocation>
<dbReference type="InterPro" id="IPR012078">
    <property type="entry name" value="MP_mOase_hydro"/>
</dbReference>
<proteinExistence type="predicted"/>
<reference evidence="3" key="2">
    <citation type="submission" date="2021-04" db="EMBL/GenBank/DDBJ databases">
        <title>Isolation and genomic analysis of the ibuprofen-degrading bacterium Sphingomonas strain MPO218.</title>
        <authorList>
            <person name="Aulestia M."/>
            <person name="Flores A."/>
            <person name="Mangas E.L."/>
            <person name="Perez-Pulido A.J."/>
            <person name="Santero E."/>
            <person name="Camacho E.M."/>
        </authorList>
    </citation>
    <scope>NUCLEOTIDE SEQUENCE</scope>
    <source>
        <strain evidence="3">MPO218</strain>
        <plasmid evidence="3">pIBU218</plasmid>
    </source>
</reference>
<dbReference type="EMBL" id="CP059320">
    <property type="protein sequence ID" value="QTH24798.1"/>
    <property type="molecule type" value="Genomic_DNA"/>
</dbReference>
<organism evidence="3 4">
    <name type="scientific">Rhizorhabdus wittichii</name>
    <dbReference type="NCBI Taxonomy" id="160791"/>
    <lineage>
        <taxon>Bacteria</taxon>
        <taxon>Pseudomonadati</taxon>
        <taxon>Pseudomonadota</taxon>
        <taxon>Alphaproteobacteria</taxon>
        <taxon>Sphingomonadales</taxon>
        <taxon>Sphingomonadaceae</taxon>
        <taxon>Rhizorhabdus</taxon>
    </lineage>
</organism>
<keyword evidence="1" id="KW-0560">Oxidoreductase</keyword>
<gene>
    <name evidence="3" type="ORF">HRJ34_27350</name>
</gene>
<accession>A0A975D8K6</accession>
<sequence length="330" mass="36223">MQIDLKTIQIEPKRKTFDNLVRRFGDKPASRYQEASYDIQAKENLHYRPTWAPGQELYDTQSSRVKMADWDAFKDPRQYFYSTYTLTRARQQEAVEGAFAFVESRGLHHSVPADVLGAALAVLVPLRHAAWTSNQNNVLIAGYGVGTTFTQPCLYQGMDALAIAQYVSRAGLLFGGSEALSGGREAWIGADAWQPLRRLAEDTMVVRDPVELFLAQNFAIDGLLYPVVYETLIDGVLSARGASAISMVTQFQVDWYAETAKWVDSVLKIAATESEGNAAALAEWFASWSARAAAALLPVVEPVLGEGADAAIAEAQDRLRKRAAKAGLAL</sequence>
<keyword evidence="2" id="KW-0503">Monooxygenase</keyword>
<dbReference type="Gene3D" id="1.10.620.20">
    <property type="entry name" value="Ribonucleotide Reductase, subunit A"/>
    <property type="match status" value="1"/>
</dbReference>
<evidence type="ECO:0000313" key="3">
    <source>
        <dbReference type="EMBL" id="QTH24798.1"/>
    </source>
</evidence>
<name>A0A975D8K6_9SPHN</name>
<dbReference type="InterPro" id="IPR009078">
    <property type="entry name" value="Ferritin-like_SF"/>
</dbReference>
<dbReference type="Proteomes" id="UP000664914">
    <property type="component" value="Plasmid pIBU218"/>
</dbReference>
<dbReference type="InterPro" id="IPR012348">
    <property type="entry name" value="RNR-like"/>
</dbReference>
<dbReference type="GO" id="GO:0016709">
    <property type="term" value="F:oxidoreductase activity, acting on paired donors, with incorporation or reduction of molecular oxygen, NAD(P)H as one donor, and incorporation of one atom of oxygen"/>
    <property type="evidence" value="ECO:0007669"/>
    <property type="project" value="InterPro"/>
</dbReference>
<evidence type="ECO:0000313" key="4">
    <source>
        <dbReference type="Proteomes" id="UP000664914"/>
    </source>
</evidence>
<keyword evidence="3" id="KW-0614">Plasmid</keyword>
<dbReference type="Pfam" id="PF02332">
    <property type="entry name" value="Phenol_Hydrox"/>
    <property type="match status" value="1"/>
</dbReference>
<reference evidence="3" key="1">
    <citation type="submission" date="2020-07" db="EMBL/GenBank/DDBJ databases">
        <authorList>
            <person name="Camacho E."/>
        </authorList>
    </citation>
    <scope>NUCLEOTIDE SEQUENCE</scope>
    <source>
        <strain evidence="3">MPO218</strain>
        <plasmid evidence="3">pIBU218</plasmid>
    </source>
</reference>